<keyword evidence="3" id="KW-1185">Reference proteome</keyword>
<feature type="transmembrane region" description="Helical" evidence="1">
    <location>
        <begin position="71"/>
        <end position="92"/>
    </location>
</feature>
<dbReference type="Pfam" id="PF10825">
    <property type="entry name" value="DUF2752"/>
    <property type="match status" value="1"/>
</dbReference>
<evidence type="ECO:0008006" key="4">
    <source>
        <dbReference type="Google" id="ProtNLM"/>
    </source>
</evidence>
<name>A0A177YL21_9NOCA</name>
<dbReference type="InterPro" id="IPR021215">
    <property type="entry name" value="DUF2752"/>
</dbReference>
<dbReference type="RefSeq" id="WP_068423258.1">
    <property type="nucleotide sequence ID" value="NZ_LVHI01000007.1"/>
</dbReference>
<comment type="caution">
    <text evidence="2">The sequence shown here is derived from an EMBL/GenBank/DDBJ whole genome shotgun (WGS) entry which is preliminary data.</text>
</comment>
<evidence type="ECO:0000313" key="3">
    <source>
        <dbReference type="Proteomes" id="UP000077519"/>
    </source>
</evidence>
<keyword evidence="1" id="KW-1133">Transmembrane helix</keyword>
<organism evidence="2 3">
    <name type="scientific">Rhodococcoides kyotonense</name>
    <dbReference type="NCBI Taxonomy" id="398843"/>
    <lineage>
        <taxon>Bacteria</taxon>
        <taxon>Bacillati</taxon>
        <taxon>Actinomycetota</taxon>
        <taxon>Actinomycetes</taxon>
        <taxon>Mycobacteriales</taxon>
        <taxon>Nocardiaceae</taxon>
        <taxon>Rhodococcoides</taxon>
    </lineage>
</organism>
<evidence type="ECO:0000256" key="1">
    <source>
        <dbReference type="SAM" id="Phobius"/>
    </source>
</evidence>
<keyword evidence="1" id="KW-0812">Transmembrane</keyword>
<evidence type="ECO:0000313" key="2">
    <source>
        <dbReference type="EMBL" id="OAK55950.1"/>
    </source>
</evidence>
<proteinExistence type="predicted"/>
<dbReference type="AlphaFoldDB" id="A0A177YL21"/>
<gene>
    <name evidence="2" type="ORF">A3K89_18755</name>
</gene>
<dbReference type="Proteomes" id="UP000077519">
    <property type="component" value="Unassembled WGS sequence"/>
</dbReference>
<reference evidence="2 3" key="1">
    <citation type="submission" date="2016-03" db="EMBL/GenBank/DDBJ databases">
        <title>Genome sequence of Rhodococcus kyotonensis KB10.</title>
        <authorList>
            <person name="Jeong H."/>
            <person name="Hong C.E."/>
            <person name="Jo S.H."/>
            <person name="Park J.M."/>
        </authorList>
    </citation>
    <scope>NUCLEOTIDE SEQUENCE [LARGE SCALE GENOMIC DNA]</scope>
    <source>
        <strain evidence="2 3">KB10</strain>
    </source>
</reference>
<keyword evidence="1" id="KW-0472">Membrane</keyword>
<dbReference type="EMBL" id="LVHI01000007">
    <property type="protein sequence ID" value="OAK55950.1"/>
    <property type="molecule type" value="Genomic_DNA"/>
</dbReference>
<accession>A0A177YL21</accession>
<sequence>MSVVALRGPLLVAGAVGAAAVLVAVRDPRSTTYLTCPIHAVTGVWCPGCGATRAFGDLVRGDVASATASNMLFVLLAVVGLGLWAAWVRARLRSRPLFSARPPVWLLVAGVATVVAFTVVRNIPAGSWLAP</sequence>
<feature type="transmembrane region" description="Helical" evidence="1">
    <location>
        <begin position="104"/>
        <end position="123"/>
    </location>
</feature>
<protein>
    <recommendedName>
        <fullName evidence="4">DUF2752 domain-containing protein</fullName>
    </recommendedName>
</protein>